<accession>A0AAW1UB59</accession>
<protein>
    <submittedName>
        <fullName evidence="1">Uncharacterized protein</fullName>
    </submittedName>
</protein>
<comment type="caution">
    <text evidence="1">The sequence shown here is derived from an EMBL/GenBank/DDBJ whole genome shotgun (WGS) entry which is preliminary data.</text>
</comment>
<dbReference type="AlphaFoldDB" id="A0AAW1UB59"/>
<gene>
    <name evidence="1" type="ORF">WA026_010078</name>
</gene>
<name>A0AAW1UB59_9CUCU</name>
<proteinExistence type="predicted"/>
<evidence type="ECO:0000313" key="2">
    <source>
        <dbReference type="Proteomes" id="UP001431783"/>
    </source>
</evidence>
<reference evidence="1 2" key="1">
    <citation type="submission" date="2023-03" db="EMBL/GenBank/DDBJ databases">
        <title>Genome insight into feeding habits of ladybird beetles.</title>
        <authorList>
            <person name="Li H.-S."/>
            <person name="Huang Y.-H."/>
            <person name="Pang H."/>
        </authorList>
    </citation>
    <scope>NUCLEOTIDE SEQUENCE [LARGE SCALE GENOMIC DNA]</scope>
    <source>
        <strain evidence="1">SYSU_2023b</strain>
        <tissue evidence="1">Whole body</tissue>
    </source>
</reference>
<organism evidence="1 2">
    <name type="scientific">Henosepilachna vigintioctopunctata</name>
    <dbReference type="NCBI Taxonomy" id="420089"/>
    <lineage>
        <taxon>Eukaryota</taxon>
        <taxon>Metazoa</taxon>
        <taxon>Ecdysozoa</taxon>
        <taxon>Arthropoda</taxon>
        <taxon>Hexapoda</taxon>
        <taxon>Insecta</taxon>
        <taxon>Pterygota</taxon>
        <taxon>Neoptera</taxon>
        <taxon>Endopterygota</taxon>
        <taxon>Coleoptera</taxon>
        <taxon>Polyphaga</taxon>
        <taxon>Cucujiformia</taxon>
        <taxon>Coccinelloidea</taxon>
        <taxon>Coccinellidae</taxon>
        <taxon>Epilachninae</taxon>
        <taxon>Epilachnini</taxon>
        <taxon>Henosepilachna</taxon>
    </lineage>
</organism>
<sequence>MISDIVPVPYLQKVDSSDTESVASISASVSVLKQQALTSCLTNIKSFRDDGVKGGQITNAIIFMIAKDGLPLNTVEKTGFQYLMKVVTLL</sequence>
<dbReference type="Proteomes" id="UP001431783">
    <property type="component" value="Unassembled WGS sequence"/>
</dbReference>
<dbReference type="EMBL" id="JARQZJ010000064">
    <property type="protein sequence ID" value="KAK9880204.1"/>
    <property type="molecule type" value="Genomic_DNA"/>
</dbReference>
<evidence type="ECO:0000313" key="1">
    <source>
        <dbReference type="EMBL" id="KAK9880204.1"/>
    </source>
</evidence>
<keyword evidence="2" id="KW-1185">Reference proteome</keyword>